<dbReference type="EMBL" id="PETL01000286">
    <property type="protein sequence ID" value="PIV63709.1"/>
    <property type="molecule type" value="Genomic_DNA"/>
</dbReference>
<comment type="caution">
    <text evidence="1">The sequence shown here is derived from an EMBL/GenBank/DDBJ whole genome shotgun (WGS) entry which is preliminary data.</text>
</comment>
<organism evidence="1 2">
    <name type="scientific">bacterium (Candidatus Ratteibacteria) CG01_land_8_20_14_3_00_40_19</name>
    <dbReference type="NCBI Taxonomy" id="2014290"/>
    <lineage>
        <taxon>Bacteria</taxon>
        <taxon>Candidatus Ratteibacteria</taxon>
    </lineage>
</organism>
<feature type="non-terminal residue" evidence="1">
    <location>
        <position position="1"/>
    </location>
</feature>
<evidence type="ECO:0000313" key="2">
    <source>
        <dbReference type="Proteomes" id="UP000228886"/>
    </source>
</evidence>
<protein>
    <recommendedName>
        <fullName evidence="3">DUF4258 domain-containing protein</fullName>
    </recommendedName>
</protein>
<evidence type="ECO:0008006" key="3">
    <source>
        <dbReference type="Google" id="ProtNLM"/>
    </source>
</evidence>
<gene>
    <name evidence="1" type="ORF">COS11_06010</name>
</gene>
<dbReference type="AlphaFoldDB" id="A0A2M7E7K3"/>
<sequence length="83" mass="9946">KPIRITKHAQEQFNYRGTTEEEIIETIQTSNWAPAELGRLEARKDFSFNSTWNKKFYKIKQVRPIFIEEESEIVVVTVYVYYV</sequence>
<evidence type="ECO:0000313" key="1">
    <source>
        <dbReference type="EMBL" id="PIV63709.1"/>
    </source>
</evidence>
<accession>A0A2M7E7K3</accession>
<reference evidence="2" key="1">
    <citation type="submission" date="2017-09" db="EMBL/GenBank/DDBJ databases">
        <title>Depth-based differentiation of microbial function through sediment-hosted aquifers and enrichment of novel symbionts in the deep terrestrial subsurface.</title>
        <authorList>
            <person name="Probst A.J."/>
            <person name="Ladd B."/>
            <person name="Jarett J.K."/>
            <person name="Geller-Mcgrath D.E."/>
            <person name="Sieber C.M.K."/>
            <person name="Emerson J.B."/>
            <person name="Anantharaman K."/>
            <person name="Thomas B.C."/>
            <person name="Malmstrom R."/>
            <person name="Stieglmeier M."/>
            <person name="Klingl A."/>
            <person name="Woyke T."/>
            <person name="Ryan C.M."/>
            <person name="Banfield J.F."/>
        </authorList>
    </citation>
    <scope>NUCLEOTIDE SEQUENCE [LARGE SCALE GENOMIC DNA]</scope>
</reference>
<name>A0A2M7E7K3_9BACT</name>
<dbReference type="Proteomes" id="UP000228886">
    <property type="component" value="Unassembled WGS sequence"/>
</dbReference>
<proteinExistence type="predicted"/>